<sequence length="41" mass="5294">MIIFTNLVFLLNFQFDYQIYRYFLYFMTSKLNFYFIEIFLI</sequence>
<comment type="caution">
    <text evidence="1">The sequence shown here is derived from an EMBL/GenBank/DDBJ whole genome shotgun (WGS) entry which is preliminary data.</text>
</comment>
<organism evidence="1 2">
    <name type="scientific">Leptospira kirschneri str. H1</name>
    <dbReference type="NCBI Taxonomy" id="1049966"/>
    <lineage>
        <taxon>Bacteria</taxon>
        <taxon>Pseudomonadati</taxon>
        <taxon>Spirochaetota</taxon>
        <taxon>Spirochaetia</taxon>
        <taxon>Leptospirales</taxon>
        <taxon>Leptospiraceae</taxon>
        <taxon>Leptospira</taxon>
    </lineage>
</organism>
<reference evidence="1 2" key="1">
    <citation type="submission" date="2012-10" db="EMBL/GenBank/DDBJ databases">
        <authorList>
            <person name="Harkins D.M."/>
            <person name="Durkin A.S."/>
            <person name="Brinkac L.M."/>
            <person name="Selengut J.D."/>
            <person name="Sanka R."/>
            <person name="DePew J."/>
            <person name="Purushe J."/>
            <person name="Peacock S.J."/>
            <person name="Thaipadungpanit J."/>
            <person name="Wuthiekanun V.W."/>
            <person name="Day N.P."/>
            <person name="Vinetz J.M."/>
            <person name="Sutton G.G."/>
            <person name="Nelson W.C."/>
            <person name="Fouts D.E."/>
        </authorList>
    </citation>
    <scope>NUCLEOTIDE SEQUENCE [LARGE SCALE GENOMIC DNA]</scope>
    <source>
        <strain evidence="1 2">H1</strain>
    </source>
</reference>
<dbReference type="EMBL" id="AHMY02000022">
    <property type="protein sequence ID" value="EKO16676.1"/>
    <property type="molecule type" value="Genomic_DNA"/>
</dbReference>
<evidence type="ECO:0000313" key="1">
    <source>
        <dbReference type="EMBL" id="EKO16676.1"/>
    </source>
</evidence>
<proteinExistence type="predicted"/>
<name>A0A0E2B5W4_9LEPT</name>
<accession>A0A0E2B5W4</accession>
<dbReference type="AlphaFoldDB" id="A0A0E2B5W4"/>
<gene>
    <name evidence="1" type="ORF">LEP1GSC081_2713</name>
</gene>
<protein>
    <submittedName>
        <fullName evidence="1">Uncharacterized protein</fullName>
    </submittedName>
</protein>
<evidence type="ECO:0000313" key="2">
    <source>
        <dbReference type="Proteomes" id="UP000006253"/>
    </source>
</evidence>
<dbReference type="Proteomes" id="UP000006253">
    <property type="component" value="Unassembled WGS sequence"/>
</dbReference>